<dbReference type="EMBL" id="BANT01000008">
    <property type="protein sequence ID" value="GAC56564.1"/>
    <property type="molecule type" value="Genomic_DNA"/>
</dbReference>
<dbReference type="PANTHER" id="PTHR42877:SF4">
    <property type="entry name" value="FAD_NAD(P)-BINDING DOMAIN-CONTAINING PROTEIN-RELATED"/>
    <property type="match status" value="1"/>
</dbReference>
<sequence>MIVLATGFRAHDYMRPMQITGRAGRTLDQAWAEGPRAYRMTAIPGFPNLFTVLGPNSPTGSISLQHSAELSVRYIARWLQRWRRGEVDRVEVTEQATDRFCADVAQALGPTVWNTGCNSWYFTESGRIDLFPFDRAAMRRTLAEPDLADFHPDTGQS</sequence>
<dbReference type="PANTHER" id="PTHR42877">
    <property type="entry name" value="L-ORNITHINE N(5)-MONOOXYGENASE-RELATED"/>
    <property type="match status" value="1"/>
</dbReference>
<keyword evidence="2" id="KW-1185">Reference proteome</keyword>
<name>L7L6M1_9ACTN</name>
<dbReference type="eggNOG" id="COG2072">
    <property type="taxonomic scope" value="Bacteria"/>
</dbReference>
<keyword evidence="1" id="KW-0560">Oxidoreductase</keyword>
<dbReference type="InterPro" id="IPR036188">
    <property type="entry name" value="FAD/NAD-bd_sf"/>
</dbReference>
<evidence type="ECO:0000313" key="1">
    <source>
        <dbReference type="EMBL" id="GAC56564.1"/>
    </source>
</evidence>
<proteinExistence type="predicted"/>
<dbReference type="Proteomes" id="UP000053405">
    <property type="component" value="Unassembled WGS sequence"/>
</dbReference>
<dbReference type="Gene3D" id="3.50.50.60">
    <property type="entry name" value="FAD/NAD(P)-binding domain"/>
    <property type="match status" value="1"/>
</dbReference>
<dbReference type="STRING" id="1121927.GOHSU_08_00920"/>
<dbReference type="InterPro" id="IPR051209">
    <property type="entry name" value="FAD-bind_Monooxygenase_sf"/>
</dbReference>
<organism evidence="1 2">
    <name type="scientific">Gordonia hirsuta DSM 44140 = NBRC 16056</name>
    <dbReference type="NCBI Taxonomy" id="1121927"/>
    <lineage>
        <taxon>Bacteria</taxon>
        <taxon>Bacillati</taxon>
        <taxon>Actinomycetota</taxon>
        <taxon>Actinomycetes</taxon>
        <taxon>Mycobacteriales</taxon>
        <taxon>Gordoniaceae</taxon>
        <taxon>Gordonia</taxon>
    </lineage>
</organism>
<accession>L7L6M1</accession>
<comment type="caution">
    <text evidence="1">The sequence shown here is derived from an EMBL/GenBank/DDBJ whole genome shotgun (WGS) entry which is preliminary data.</text>
</comment>
<dbReference type="SUPFAM" id="SSF51905">
    <property type="entry name" value="FAD/NAD(P)-binding domain"/>
    <property type="match status" value="1"/>
</dbReference>
<evidence type="ECO:0000313" key="2">
    <source>
        <dbReference type="Proteomes" id="UP000053405"/>
    </source>
</evidence>
<reference evidence="1 2" key="1">
    <citation type="submission" date="2012-12" db="EMBL/GenBank/DDBJ databases">
        <title>Whole genome shotgun sequence of Gordonia hirsuta NBRC 16056.</title>
        <authorList>
            <person name="Isaki-Nakamura S."/>
            <person name="Hosoyama A."/>
            <person name="Tsuchikane K."/>
            <person name="Katsumata H."/>
            <person name="Baba S."/>
            <person name="Yamazaki S."/>
            <person name="Fujita N."/>
        </authorList>
    </citation>
    <scope>NUCLEOTIDE SEQUENCE [LARGE SCALE GENOMIC DNA]</scope>
    <source>
        <strain evidence="1 2">NBRC 16056</strain>
    </source>
</reference>
<dbReference type="GO" id="GO:0004497">
    <property type="term" value="F:monooxygenase activity"/>
    <property type="evidence" value="ECO:0007669"/>
    <property type="project" value="UniProtKB-KW"/>
</dbReference>
<gene>
    <name evidence="1" type="ORF">GOHSU_08_00920</name>
</gene>
<keyword evidence="1" id="KW-0503">Monooxygenase</keyword>
<protein>
    <submittedName>
        <fullName evidence="1">Putative flavin-containing monooxygenase</fullName>
    </submittedName>
</protein>
<dbReference type="AlphaFoldDB" id="L7L6M1"/>